<dbReference type="Proteomes" id="UP000054359">
    <property type="component" value="Unassembled WGS sequence"/>
</dbReference>
<feature type="compositionally biased region" description="Polar residues" evidence="5">
    <location>
        <begin position="461"/>
        <end position="471"/>
    </location>
</feature>
<evidence type="ECO:0000256" key="1">
    <source>
        <dbReference type="ARBA" id="ARBA00004123"/>
    </source>
</evidence>
<dbReference type="InterPro" id="IPR007858">
    <property type="entry name" value="Dpy-30_motif"/>
</dbReference>
<feature type="compositionally biased region" description="Polar residues" evidence="5">
    <location>
        <begin position="357"/>
        <end position="367"/>
    </location>
</feature>
<feature type="compositionally biased region" description="Basic and acidic residues" evidence="5">
    <location>
        <begin position="368"/>
        <end position="380"/>
    </location>
</feature>
<keyword evidence="3" id="KW-0539">Nucleus</keyword>
<gene>
    <name evidence="6" type="ORF">X975_01193</name>
</gene>
<evidence type="ECO:0000313" key="7">
    <source>
        <dbReference type="Proteomes" id="UP000054359"/>
    </source>
</evidence>
<feature type="region of interest" description="Disordered" evidence="5">
    <location>
        <begin position="404"/>
        <end position="563"/>
    </location>
</feature>
<feature type="compositionally biased region" description="Polar residues" evidence="5">
    <location>
        <begin position="58"/>
        <end position="69"/>
    </location>
</feature>
<dbReference type="CDD" id="cd22965">
    <property type="entry name" value="DD_DPY30_SDC1"/>
    <property type="match status" value="1"/>
</dbReference>
<evidence type="ECO:0000256" key="2">
    <source>
        <dbReference type="ARBA" id="ARBA00010849"/>
    </source>
</evidence>
<dbReference type="STRING" id="407821.A0A087TKE3"/>
<dbReference type="AlphaFoldDB" id="A0A087TKE3"/>
<feature type="region of interest" description="Disordered" evidence="5">
    <location>
        <begin position="214"/>
        <end position="255"/>
    </location>
</feature>
<evidence type="ECO:0000313" key="6">
    <source>
        <dbReference type="EMBL" id="KFM65582.1"/>
    </source>
</evidence>
<keyword evidence="7" id="KW-1185">Reference proteome</keyword>
<feature type="compositionally biased region" description="Basic and acidic residues" evidence="5">
    <location>
        <begin position="13"/>
        <end position="40"/>
    </location>
</feature>
<feature type="compositionally biased region" description="Basic and acidic residues" evidence="5">
    <location>
        <begin position="220"/>
        <end position="255"/>
    </location>
</feature>
<feature type="region of interest" description="Disordered" evidence="5">
    <location>
        <begin position="1"/>
        <end position="158"/>
    </location>
</feature>
<dbReference type="GO" id="GO:0005634">
    <property type="term" value="C:nucleus"/>
    <property type="evidence" value="ECO:0007669"/>
    <property type="project" value="UniProtKB-SubCell"/>
</dbReference>
<feature type="compositionally biased region" description="Basic and acidic residues" evidence="5">
    <location>
        <begin position="144"/>
        <end position="158"/>
    </location>
</feature>
<feature type="non-terminal residue" evidence="6">
    <location>
        <position position="616"/>
    </location>
</feature>
<dbReference type="InterPro" id="IPR049629">
    <property type="entry name" value="DPY30_SDC1_DD"/>
</dbReference>
<organism evidence="6 7">
    <name type="scientific">Stegodyphus mimosarum</name>
    <name type="common">African social velvet spider</name>
    <dbReference type="NCBI Taxonomy" id="407821"/>
    <lineage>
        <taxon>Eukaryota</taxon>
        <taxon>Metazoa</taxon>
        <taxon>Ecdysozoa</taxon>
        <taxon>Arthropoda</taxon>
        <taxon>Chelicerata</taxon>
        <taxon>Arachnida</taxon>
        <taxon>Araneae</taxon>
        <taxon>Araneomorphae</taxon>
        <taxon>Entelegynae</taxon>
        <taxon>Eresoidea</taxon>
        <taxon>Eresidae</taxon>
        <taxon>Stegodyphus</taxon>
    </lineage>
</organism>
<evidence type="ECO:0000256" key="3">
    <source>
        <dbReference type="ARBA" id="ARBA00023242"/>
    </source>
</evidence>
<feature type="compositionally biased region" description="Basic and acidic residues" evidence="5">
    <location>
        <begin position="339"/>
        <end position="356"/>
    </location>
</feature>
<feature type="compositionally biased region" description="Basic and acidic residues" evidence="5">
    <location>
        <begin position="536"/>
        <end position="546"/>
    </location>
</feature>
<feature type="coiled-coil region" evidence="4">
    <location>
        <begin position="158"/>
        <end position="185"/>
    </location>
</feature>
<evidence type="ECO:0000256" key="4">
    <source>
        <dbReference type="SAM" id="Coils"/>
    </source>
</evidence>
<reference evidence="6 7" key="1">
    <citation type="submission" date="2013-11" db="EMBL/GenBank/DDBJ databases">
        <title>Genome sequencing of Stegodyphus mimosarum.</title>
        <authorList>
            <person name="Bechsgaard J."/>
        </authorList>
    </citation>
    <scope>NUCLEOTIDE SEQUENCE [LARGE SCALE GENOMIC DNA]</scope>
</reference>
<dbReference type="OrthoDB" id="6434980at2759"/>
<keyword evidence="4" id="KW-0175">Coiled coil</keyword>
<feature type="compositionally biased region" description="Basic and acidic residues" evidence="5">
    <location>
        <begin position="70"/>
        <end position="118"/>
    </location>
</feature>
<proteinExistence type="inferred from homology"/>
<accession>A0A087TKE3</accession>
<dbReference type="Gene3D" id="1.20.890.10">
    <property type="entry name" value="cAMP-dependent protein kinase regulatory subunit, dimerization-anchoring domain"/>
    <property type="match status" value="1"/>
</dbReference>
<protein>
    <submittedName>
        <fullName evidence="6">Uncharacterized protein</fullName>
    </submittedName>
</protein>
<evidence type="ECO:0000256" key="5">
    <source>
        <dbReference type="SAM" id="MobiDB-lite"/>
    </source>
</evidence>
<feature type="compositionally biased region" description="Basic and acidic residues" evidence="5">
    <location>
        <begin position="496"/>
        <end position="512"/>
    </location>
</feature>
<feature type="compositionally biased region" description="Polar residues" evidence="5">
    <location>
        <begin position="479"/>
        <end position="488"/>
    </location>
</feature>
<name>A0A087TKE3_STEMI</name>
<dbReference type="Pfam" id="PF05186">
    <property type="entry name" value="Dpy-30"/>
    <property type="match status" value="1"/>
</dbReference>
<sequence length="616" mass="67049">MDGGSTDVQDNNKTNKDVDSSKVVEESILEGKADMKKTEESCEISTNKEGCSKENGSEESVAQSESINKTADENKEANDESKVLVNESKEELETIQGKESEVFKNEQQNKKSVEEVDSKTGNALTTEKLHETSGLENDSPSVVKKPEETAEVESKNIGELENKNFEDVENKLNDVENEQVSVSSEDEVKDNIQEMISPSKTIMDETVSNVSKVTANNNSEKSRDSCASDSVKESELLNEAKNDESLKPSETGVKDENVVLDSVECEDEDKQIIKESDYAVESTVVPGADSTVVSGIDSTVASALDSTVVSGIDSTVIPGIDSTVISSVSACDSSENVIEKNDISKENKESELKDPENASQNLITTKSKSNEIADKARNSSEEVTETFPSAEGCVETFVTTANVNGNKATKRKLENNALTDEGNRKEKKMKNAAADVKVIEEPKGAPVETLASSCDKDQEQENTVQSQNVAKQTDEKCENNSSSDQTSESVHKQRKRAADSKETQHVDNDPKKAKLASQVEDTTINGELGAAPGGSKDIEMTFEKNANEAGDAAPEPKSQKSSVSPVRQYLNQFVPFLLEGLMKLAYVRPGDPIQYLADWMLDNKKEGYRKIKVNAK</sequence>
<feature type="region of interest" description="Disordered" evidence="5">
    <location>
        <begin position="339"/>
        <end position="388"/>
    </location>
</feature>
<comment type="similarity">
    <text evidence="2">Belongs to the dpy-30 family.</text>
</comment>
<dbReference type="EMBL" id="KK115626">
    <property type="protein sequence ID" value="KFM65582.1"/>
    <property type="molecule type" value="Genomic_DNA"/>
</dbReference>
<feature type="compositionally biased region" description="Polar residues" evidence="5">
    <location>
        <begin position="1"/>
        <end position="12"/>
    </location>
</feature>
<comment type="subcellular location">
    <subcellularLocation>
        <location evidence="1">Nucleus</location>
    </subcellularLocation>
</comment>